<keyword evidence="1" id="KW-0285">Flavoprotein</keyword>
<protein>
    <submittedName>
        <fullName evidence="5">Nitroreductase</fullName>
    </submittedName>
</protein>
<dbReference type="PANTHER" id="PTHR23026">
    <property type="entry name" value="NADPH NITROREDUCTASE"/>
    <property type="match status" value="1"/>
</dbReference>
<dbReference type="InterPro" id="IPR050627">
    <property type="entry name" value="Nitroreductase/BluB"/>
</dbReference>
<dbReference type="PANTHER" id="PTHR23026:SF90">
    <property type="entry name" value="IODOTYROSINE DEIODINASE 1"/>
    <property type="match status" value="1"/>
</dbReference>
<keyword evidence="2" id="KW-0288">FMN</keyword>
<dbReference type="InterPro" id="IPR029479">
    <property type="entry name" value="Nitroreductase"/>
</dbReference>
<dbReference type="SUPFAM" id="SSF55469">
    <property type="entry name" value="FMN-dependent nitroreductase-like"/>
    <property type="match status" value="1"/>
</dbReference>
<accession>A0ABY1N181</accession>
<comment type="caution">
    <text evidence="5">The sequence shown here is derived from an EMBL/GenBank/DDBJ whole genome shotgun (WGS) entry which is preliminary data.</text>
</comment>
<dbReference type="RefSeq" id="WP_154830015.1">
    <property type="nucleotide sequence ID" value="NZ_BAAAQH010000012.1"/>
</dbReference>
<evidence type="ECO:0000256" key="2">
    <source>
        <dbReference type="ARBA" id="ARBA00022643"/>
    </source>
</evidence>
<evidence type="ECO:0000256" key="3">
    <source>
        <dbReference type="ARBA" id="ARBA00023002"/>
    </source>
</evidence>
<organism evidence="5 6">
    <name type="scientific">Dietzia kunjamensis subsp. schimae</name>
    <dbReference type="NCBI Taxonomy" id="498198"/>
    <lineage>
        <taxon>Bacteria</taxon>
        <taxon>Bacillati</taxon>
        <taxon>Actinomycetota</taxon>
        <taxon>Actinomycetes</taxon>
        <taxon>Mycobacteriales</taxon>
        <taxon>Dietziaceae</taxon>
        <taxon>Dietzia</taxon>
    </lineage>
</organism>
<dbReference type="Gene3D" id="3.40.109.10">
    <property type="entry name" value="NADH Oxidase"/>
    <property type="match status" value="1"/>
</dbReference>
<evidence type="ECO:0000313" key="5">
    <source>
        <dbReference type="EMBL" id="SMO70121.1"/>
    </source>
</evidence>
<evidence type="ECO:0000313" key="6">
    <source>
        <dbReference type="Proteomes" id="UP000315460"/>
    </source>
</evidence>
<gene>
    <name evidence="5" type="ORF">SAMN06265174_10442</name>
</gene>
<proteinExistence type="predicted"/>
<keyword evidence="6" id="KW-1185">Reference proteome</keyword>
<name>A0ABY1N181_9ACTN</name>
<sequence>MTVQLPTTTDPTDVPSVITSRRSCRAFLPDPVEPDIITRILELSQQAPSWCNTQPWQVALTAGEGTERLRRGLADFVRSSAQEPDIAFPPSYEGQYRARRKDCAMQLYSSLGIADGDRAASLEQTMKNFDLFGAPHVAVITTAKSLGTYGAVDCGVYVGTFLMAAHSLGVATVAQAALAGCAPYLRDFFDMPEDRDVVCAISFGYPDTDHPANTFRTPRADVETVATWATGANSLRETKDIVR</sequence>
<dbReference type="EMBL" id="FXTG01000004">
    <property type="protein sequence ID" value="SMO70121.1"/>
    <property type="molecule type" value="Genomic_DNA"/>
</dbReference>
<feature type="domain" description="Nitroreductase" evidence="4">
    <location>
        <begin position="18"/>
        <end position="205"/>
    </location>
</feature>
<dbReference type="InterPro" id="IPR000415">
    <property type="entry name" value="Nitroreductase-like"/>
</dbReference>
<keyword evidence="3" id="KW-0560">Oxidoreductase</keyword>
<dbReference type="Pfam" id="PF00881">
    <property type="entry name" value="Nitroreductase"/>
    <property type="match status" value="1"/>
</dbReference>
<dbReference type="CDD" id="cd02136">
    <property type="entry name" value="PnbA_NfnB-like"/>
    <property type="match status" value="1"/>
</dbReference>
<evidence type="ECO:0000256" key="1">
    <source>
        <dbReference type="ARBA" id="ARBA00022630"/>
    </source>
</evidence>
<evidence type="ECO:0000259" key="4">
    <source>
        <dbReference type="Pfam" id="PF00881"/>
    </source>
</evidence>
<dbReference type="Proteomes" id="UP000315460">
    <property type="component" value="Unassembled WGS sequence"/>
</dbReference>
<reference evidence="5 6" key="1">
    <citation type="submission" date="2017-05" db="EMBL/GenBank/DDBJ databases">
        <authorList>
            <person name="Varghese N."/>
            <person name="Submissions S."/>
        </authorList>
    </citation>
    <scope>NUCLEOTIDE SEQUENCE [LARGE SCALE GENOMIC DNA]</scope>
    <source>
        <strain evidence="5 6">DSM 45139</strain>
    </source>
</reference>